<reference evidence="1 2" key="1">
    <citation type="submission" date="2019-08" db="EMBL/GenBank/DDBJ databases">
        <title>Ulvibacter marinistellae sp. nov., isolated from a starfish, Patiria pectinifera.</title>
        <authorList>
            <person name="Kawano K."/>
            <person name="Ushijima N."/>
            <person name="Kihara M."/>
            <person name="Itoh H."/>
        </authorList>
    </citation>
    <scope>NUCLEOTIDE SEQUENCE [LARGE SCALE GENOMIC DNA]</scope>
    <source>
        <strain evidence="1 2">KK4</strain>
    </source>
</reference>
<dbReference type="Proteomes" id="UP000326994">
    <property type="component" value="Unassembled WGS sequence"/>
</dbReference>
<evidence type="ECO:0000313" key="2">
    <source>
        <dbReference type="Proteomes" id="UP000326994"/>
    </source>
</evidence>
<accession>A0A5J4FSV5</accession>
<name>A0A5J4FSV5_9FLAO</name>
<organism evidence="1 2">
    <name type="scientific">Patiriisocius marinistellae</name>
    <dbReference type="NCBI Taxonomy" id="2494560"/>
    <lineage>
        <taxon>Bacteria</taxon>
        <taxon>Pseudomonadati</taxon>
        <taxon>Bacteroidota</taxon>
        <taxon>Flavobacteriia</taxon>
        <taxon>Flavobacteriales</taxon>
        <taxon>Flavobacteriaceae</taxon>
        <taxon>Patiriisocius</taxon>
    </lineage>
</organism>
<dbReference type="EMBL" id="BKCF01000001">
    <property type="protein sequence ID" value="GEQ84500.1"/>
    <property type="molecule type" value="Genomic_DNA"/>
</dbReference>
<comment type="caution">
    <text evidence="1">The sequence shown here is derived from an EMBL/GenBank/DDBJ whole genome shotgun (WGS) entry which is preliminary data.</text>
</comment>
<gene>
    <name evidence="1" type="ORF">ULMS_00080</name>
</gene>
<evidence type="ECO:0000313" key="1">
    <source>
        <dbReference type="EMBL" id="GEQ84500.1"/>
    </source>
</evidence>
<dbReference type="AlphaFoldDB" id="A0A5J4FSV5"/>
<sequence>MKKISIMNLIRALLFAIISFLISGTIYSQQLTDLDIIKMKIKNDEDASKINFEDKSSYIGTPYVNPDFQYGTVYIKDSLISPLLALRYNVISKQIETKESLKTRNFDIINLKKVPDLIVKIKEQTFVLVPFEGSIQNGEFFEVLYEGTQVDILKKHAKDVRYPLKSHTSLTRDIPAKFTDNPLYFLVTKRKRFFQLPDSKNDKYQVFGQKADFLKKYAKDKKLNIEDETDLITIVKYFEKQ</sequence>
<protein>
    <submittedName>
        <fullName evidence="1">Uncharacterized protein</fullName>
    </submittedName>
</protein>
<proteinExistence type="predicted"/>
<keyword evidence="2" id="KW-1185">Reference proteome</keyword>